<evidence type="ECO:0000256" key="8">
    <source>
        <dbReference type="SAM" id="Phobius"/>
    </source>
</evidence>
<feature type="transmembrane region" description="Helical" evidence="8">
    <location>
        <begin position="367"/>
        <end position="386"/>
    </location>
</feature>
<feature type="transmembrane region" description="Helical" evidence="8">
    <location>
        <begin position="37"/>
        <end position="55"/>
    </location>
</feature>
<reference evidence="11" key="1">
    <citation type="submission" date="2023-07" db="EMBL/GenBank/DDBJ databases">
        <title>30 novel species of actinomycetes from the DSMZ collection.</title>
        <authorList>
            <person name="Nouioui I."/>
        </authorList>
    </citation>
    <scope>NUCLEOTIDE SEQUENCE [LARGE SCALE GENOMIC DNA]</scope>
    <source>
        <strain evidence="11">DSM 45055</strain>
    </source>
</reference>
<dbReference type="InterPro" id="IPR036291">
    <property type="entry name" value="NAD(P)-bd_dom_sf"/>
</dbReference>
<comment type="similarity">
    <text evidence="2">Belongs to the monovalent cation:proton antiporter 2 (CPA2) transporter (TC 2.A.37) family.</text>
</comment>
<gene>
    <name evidence="10" type="ORF">RM446_17765</name>
</gene>
<dbReference type="Pfam" id="PF00999">
    <property type="entry name" value="Na_H_Exchanger"/>
    <property type="match status" value="1"/>
</dbReference>
<keyword evidence="6 8" id="KW-0472">Membrane</keyword>
<feature type="transmembrane region" description="Helical" evidence="8">
    <location>
        <begin position="67"/>
        <end position="85"/>
    </location>
</feature>
<keyword evidence="3" id="KW-0813">Transport</keyword>
<feature type="transmembrane region" description="Helical" evidence="8">
    <location>
        <begin position="294"/>
        <end position="310"/>
    </location>
</feature>
<dbReference type="RefSeq" id="WP_311546460.1">
    <property type="nucleotide sequence ID" value="NZ_JAVREK010000020.1"/>
</dbReference>
<evidence type="ECO:0000256" key="1">
    <source>
        <dbReference type="ARBA" id="ARBA00004141"/>
    </source>
</evidence>
<dbReference type="Proteomes" id="UP001183226">
    <property type="component" value="Unassembled WGS sequence"/>
</dbReference>
<feature type="region of interest" description="Disordered" evidence="7">
    <location>
        <begin position="400"/>
        <end position="424"/>
    </location>
</feature>
<comment type="subcellular location">
    <subcellularLocation>
        <location evidence="1">Membrane</location>
        <topology evidence="1">Multi-pass membrane protein</topology>
    </subcellularLocation>
</comment>
<keyword evidence="5 8" id="KW-1133">Transmembrane helix</keyword>
<dbReference type="PANTHER" id="PTHR42751">
    <property type="entry name" value="SODIUM/HYDROGEN EXCHANGER FAMILY/TRKA DOMAIN PROTEIN"/>
    <property type="match status" value="1"/>
</dbReference>
<feature type="transmembrane region" description="Helical" evidence="8">
    <location>
        <begin position="185"/>
        <end position="202"/>
    </location>
</feature>
<feature type="transmembrane region" description="Helical" evidence="8">
    <location>
        <begin position="153"/>
        <end position="173"/>
    </location>
</feature>
<evidence type="ECO:0000256" key="2">
    <source>
        <dbReference type="ARBA" id="ARBA00005551"/>
    </source>
</evidence>
<dbReference type="InterPro" id="IPR013083">
    <property type="entry name" value="Znf_RING/FYVE/PHD"/>
</dbReference>
<feature type="transmembrane region" description="Helical" evidence="8">
    <location>
        <begin position="120"/>
        <end position="141"/>
    </location>
</feature>
<feature type="domain" description="UBP-type" evidence="9">
    <location>
        <begin position="581"/>
        <end position="668"/>
    </location>
</feature>
<keyword evidence="4 8" id="KW-0812">Transmembrane</keyword>
<evidence type="ECO:0000256" key="7">
    <source>
        <dbReference type="SAM" id="MobiDB-lite"/>
    </source>
</evidence>
<dbReference type="Gene3D" id="1.20.1530.20">
    <property type="match status" value="1"/>
</dbReference>
<dbReference type="InterPro" id="IPR001607">
    <property type="entry name" value="Znf_UBP"/>
</dbReference>
<dbReference type="Pfam" id="PF02148">
    <property type="entry name" value="zf-UBP"/>
    <property type="match status" value="1"/>
</dbReference>
<accession>A0ABU2KXR0</accession>
<evidence type="ECO:0000256" key="5">
    <source>
        <dbReference type="ARBA" id="ARBA00022989"/>
    </source>
</evidence>
<evidence type="ECO:0000259" key="9">
    <source>
        <dbReference type="PROSITE" id="PS50271"/>
    </source>
</evidence>
<evidence type="ECO:0000313" key="10">
    <source>
        <dbReference type="EMBL" id="MDT0303967.1"/>
    </source>
</evidence>
<evidence type="ECO:0000256" key="6">
    <source>
        <dbReference type="ARBA" id="ARBA00023136"/>
    </source>
</evidence>
<evidence type="ECO:0000313" key="11">
    <source>
        <dbReference type="Proteomes" id="UP001183226"/>
    </source>
</evidence>
<feature type="transmembrane region" description="Helical" evidence="8">
    <location>
        <begin position="269"/>
        <end position="288"/>
    </location>
</feature>
<feature type="transmembrane region" description="Helical" evidence="8">
    <location>
        <begin position="317"/>
        <end position="339"/>
    </location>
</feature>
<dbReference type="PROSITE" id="PS50271">
    <property type="entry name" value="ZF_UBP"/>
    <property type="match status" value="1"/>
</dbReference>
<dbReference type="EMBL" id="JAVREK010000020">
    <property type="protein sequence ID" value="MDT0303967.1"/>
    <property type="molecule type" value="Genomic_DNA"/>
</dbReference>
<dbReference type="InterPro" id="IPR003148">
    <property type="entry name" value="RCK_N"/>
</dbReference>
<organism evidence="10 11">
    <name type="scientific">Streptomonospora wellingtoniae</name>
    <dbReference type="NCBI Taxonomy" id="3075544"/>
    <lineage>
        <taxon>Bacteria</taxon>
        <taxon>Bacillati</taxon>
        <taxon>Actinomycetota</taxon>
        <taxon>Actinomycetes</taxon>
        <taxon>Streptosporangiales</taxon>
        <taxon>Nocardiopsidaceae</taxon>
        <taxon>Streptomonospora</taxon>
    </lineage>
</organism>
<protein>
    <submittedName>
        <fullName evidence="10">Cation:proton antiporter</fullName>
    </submittedName>
</protein>
<proteinExistence type="inferred from homology"/>
<sequence>MLLAAEETPEFLSPVVLLVCAAAVIGYLSLRVRVVPIVGFLLAGVAIGPHQLGLVPTTETVEAAAEIGVILLLFTIGIEFSLARLASIKRHVLVGGGLQALLTIAVVAGLVIAFGAGWRAGVFTGFLVALSSTAIVLKVLSAAGRTTAPLGQASIATLIFQDLAVVLMVLLIPLLSGSGESPLEIARALATAAAVLVVVLVVARKVMPPVLERVARACSPEVFLLTVVAIGLGTAYLTSLAGVSVALGAFLAGLVVSESRHSAHALGEVLPLQILFSATFFVSIGMLLDLSVLLELWWMVLLLAVAVVAIKAATGALALSVLGVGASTAVAGALLLAQIGEFSFVLQRSGAEAGLTPAGLGSDGEQVLIAVTVLLMTLTPALAALGDRLGRWAGGRLRPRTAASASRAGRDGDDGGGTDASPEAPVLVSGWGPVAAELAAAVRARGIPVAVTTLSPDLAAAAEAEEYTVVRGDPLRQNVLEAAGLLSARAVVIAENTAEESARIAAVVGRLAPDAPIVVRPVDAPEPGVLAPSGARRIVDTSRSVGADLAGTLLDELGIPTPPPGDYPDPSIPVDFAADPQACPHTSRISPVLPGTAGCVDCLLTGENDWVHLRICLGCGHVGCCDSSPNRHASAHATEAEHPLAAAAEEGEDWAWCYLDSTLILRTV</sequence>
<keyword evidence="11" id="KW-1185">Reference proteome</keyword>
<dbReference type="InterPro" id="IPR038770">
    <property type="entry name" value="Na+/solute_symporter_sf"/>
</dbReference>
<dbReference type="Gene3D" id="3.40.50.720">
    <property type="entry name" value="NAD(P)-binding Rossmann-like Domain"/>
    <property type="match status" value="1"/>
</dbReference>
<dbReference type="PANTHER" id="PTHR42751:SF3">
    <property type="entry name" value="SODIUM_GLUTAMATE SYMPORTER"/>
    <property type="match status" value="1"/>
</dbReference>
<name>A0ABU2KXR0_9ACTN</name>
<dbReference type="Gene3D" id="3.30.40.10">
    <property type="entry name" value="Zinc/RING finger domain, C3HC4 (zinc finger)"/>
    <property type="match status" value="1"/>
</dbReference>
<comment type="caution">
    <text evidence="10">The sequence shown here is derived from an EMBL/GenBank/DDBJ whole genome shotgun (WGS) entry which is preliminary data.</text>
</comment>
<dbReference type="Pfam" id="PF02254">
    <property type="entry name" value="TrkA_N"/>
    <property type="match status" value="1"/>
</dbReference>
<feature type="transmembrane region" description="Helical" evidence="8">
    <location>
        <begin position="12"/>
        <end position="30"/>
    </location>
</feature>
<dbReference type="SUPFAM" id="SSF51735">
    <property type="entry name" value="NAD(P)-binding Rossmann-fold domains"/>
    <property type="match status" value="1"/>
</dbReference>
<evidence type="ECO:0000256" key="4">
    <source>
        <dbReference type="ARBA" id="ARBA00022692"/>
    </source>
</evidence>
<evidence type="ECO:0000256" key="3">
    <source>
        <dbReference type="ARBA" id="ARBA00022448"/>
    </source>
</evidence>
<feature type="transmembrane region" description="Helical" evidence="8">
    <location>
        <begin position="92"/>
        <end position="114"/>
    </location>
</feature>
<feature type="transmembrane region" description="Helical" evidence="8">
    <location>
        <begin position="214"/>
        <end position="233"/>
    </location>
</feature>
<dbReference type="InterPro" id="IPR006153">
    <property type="entry name" value="Cation/H_exchanger_TM"/>
</dbReference>
<dbReference type="SUPFAM" id="SSF57850">
    <property type="entry name" value="RING/U-box"/>
    <property type="match status" value="1"/>
</dbReference>